<dbReference type="PANTHER" id="PTHR42085:SF2">
    <property type="entry name" value="F-BOX DOMAIN-CONTAINING PROTEIN"/>
    <property type="match status" value="1"/>
</dbReference>
<evidence type="ECO:0008006" key="3">
    <source>
        <dbReference type="Google" id="ProtNLM"/>
    </source>
</evidence>
<comment type="caution">
    <text evidence="1">The sequence shown here is derived from an EMBL/GenBank/DDBJ whole genome shotgun (WGS) entry which is preliminary data.</text>
</comment>
<dbReference type="Proteomes" id="UP001390339">
    <property type="component" value="Unassembled WGS sequence"/>
</dbReference>
<reference evidence="1 2" key="1">
    <citation type="journal article" date="2024" name="IMA Fungus">
        <title>Apiospora arundinis, a panoply of carbohydrate-active enzymes and secondary metabolites.</title>
        <authorList>
            <person name="Sorensen T."/>
            <person name="Petersen C."/>
            <person name="Muurmann A.T."/>
            <person name="Christiansen J.V."/>
            <person name="Brundto M.L."/>
            <person name="Overgaard C.K."/>
            <person name="Boysen A.T."/>
            <person name="Wollenberg R.D."/>
            <person name="Larsen T.O."/>
            <person name="Sorensen J.L."/>
            <person name="Nielsen K.L."/>
            <person name="Sondergaard T.E."/>
        </authorList>
    </citation>
    <scope>NUCLEOTIDE SEQUENCE [LARGE SCALE GENOMIC DNA]</scope>
    <source>
        <strain evidence="1 2">AAU 773</strain>
    </source>
</reference>
<name>A0ABR2J6J3_9PEZI</name>
<proteinExistence type="predicted"/>
<gene>
    <name evidence="1" type="ORF">PGQ11_003898</name>
</gene>
<dbReference type="InterPro" id="IPR038883">
    <property type="entry name" value="AN11006-like"/>
</dbReference>
<accession>A0ABR2J6J3</accession>
<organism evidence="1 2">
    <name type="scientific">Apiospora arundinis</name>
    <dbReference type="NCBI Taxonomy" id="335852"/>
    <lineage>
        <taxon>Eukaryota</taxon>
        <taxon>Fungi</taxon>
        <taxon>Dikarya</taxon>
        <taxon>Ascomycota</taxon>
        <taxon>Pezizomycotina</taxon>
        <taxon>Sordariomycetes</taxon>
        <taxon>Xylariomycetidae</taxon>
        <taxon>Amphisphaeriales</taxon>
        <taxon>Apiosporaceae</taxon>
        <taxon>Apiospora</taxon>
    </lineage>
</organism>
<dbReference type="EMBL" id="JAPCWZ010000003">
    <property type="protein sequence ID" value="KAK8873384.1"/>
    <property type="molecule type" value="Genomic_DNA"/>
</dbReference>
<evidence type="ECO:0000313" key="2">
    <source>
        <dbReference type="Proteomes" id="UP001390339"/>
    </source>
</evidence>
<dbReference type="PANTHER" id="PTHR42085">
    <property type="entry name" value="F-BOX DOMAIN-CONTAINING PROTEIN"/>
    <property type="match status" value="1"/>
</dbReference>
<protein>
    <recommendedName>
        <fullName evidence="3">F-box domain-containing protein</fullName>
    </recommendedName>
</protein>
<keyword evidence="2" id="KW-1185">Reference proteome</keyword>
<evidence type="ECO:0000313" key="1">
    <source>
        <dbReference type="EMBL" id="KAK8873384.1"/>
    </source>
</evidence>
<sequence>MYAMAQDKEALGWFDLPGEIRNTIYRDLLIAPSNPSDHNSSRCFLKKLGILGDSLVYCEAYNNLSILYAAKRVYNEAVGVLYGENTIHLCGPILSRDYTQHRTLGDAELRFVRRASFSWPLFGEHTLSPSGPGRIDELVIPLLEHCPYLEELEFKDVGFRNIDTPGDILQAMLVFDYFDKFLPAIPSIRTRTVKLYEPDYIDMYFTQVLCDYTARVLFIHVASQAGWVLEY</sequence>